<evidence type="ECO:0000313" key="2">
    <source>
        <dbReference type="Proteomes" id="UP001056120"/>
    </source>
</evidence>
<protein>
    <submittedName>
        <fullName evidence="1">Uncharacterized protein</fullName>
    </submittedName>
</protein>
<accession>A0ACB9IFA2</accession>
<proteinExistence type="predicted"/>
<organism evidence="1 2">
    <name type="scientific">Smallanthus sonchifolius</name>
    <dbReference type="NCBI Taxonomy" id="185202"/>
    <lineage>
        <taxon>Eukaryota</taxon>
        <taxon>Viridiplantae</taxon>
        <taxon>Streptophyta</taxon>
        <taxon>Embryophyta</taxon>
        <taxon>Tracheophyta</taxon>
        <taxon>Spermatophyta</taxon>
        <taxon>Magnoliopsida</taxon>
        <taxon>eudicotyledons</taxon>
        <taxon>Gunneridae</taxon>
        <taxon>Pentapetalae</taxon>
        <taxon>asterids</taxon>
        <taxon>campanulids</taxon>
        <taxon>Asterales</taxon>
        <taxon>Asteraceae</taxon>
        <taxon>Asteroideae</taxon>
        <taxon>Heliantheae alliance</taxon>
        <taxon>Millerieae</taxon>
        <taxon>Smallanthus</taxon>
    </lineage>
</organism>
<gene>
    <name evidence="1" type="ORF">L1987_22105</name>
</gene>
<sequence length="75" mass="8567">MILSVLTSKCPIGVFPSLTDIFSQHGMEVVGCFLKFGHLSSGRRFSLYNLSDWKNWLKRKESQKHTKIIGMPILL</sequence>
<evidence type="ECO:0000313" key="1">
    <source>
        <dbReference type="EMBL" id="KAI3806208.1"/>
    </source>
</evidence>
<reference evidence="2" key="1">
    <citation type="journal article" date="2022" name="Mol. Ecol. Resour.">
        <title>The genomes of chicory, endive, great burdock and yacon provide insights into Asteraceae palaeo-polyploidization history and plant inulin production.</title>
        <authorList>
            <person name="Fan W."/>
            <person name="Wang S."/>
            <person name="Wang H."/>
            <person name="Wang A."/>
            <person name="Jiang F."/>
            <person name="Liu H."/>
            <person name="Zhao H."/>
            <person name="Xu D."/>
            <person name="Zhang Y."/>
        </authorList>
    </citation>
    <scope>NUCLEOTIDE SEQUENCE [LARGE SCALE GENOMIC DNA]</scope>
    <source>
        <strain evidence="2">cv. Yunnan</strain>
    </source>
</reference>
<reference evidence="1 2" key="2">
    <citation type="journal article" date="2022" name="Mol. Ecol. Resour.">
        <title>The genomes of chicory, endive, great burdock and yacon provide insights into Asteraceae paleo-polyploidization history and plant inulin production.</title>
        <authorList>
            <person name="Fan W."/>
            <person name="Wang S."/>
            <person name="Wang H."/>
            <person name="Wang A."/>
            <person name="Jiang F."/>
            <person name="Liu H."/>
            <person name="Zhao H."/>
            <person name="Xu D."/>
            <person name="Zhang Y."/>
        </authorList>
    </citation>
    <scope>NUCLEOTIDE SEQUENCE [LARGE SCALE GENOMIC DNA]</scope>
    <source>
        <strain evidence="2">cv. Yunnan</strain>
        <tissue evidence="1">Leaves</tissue>
    </source>
</reference>
<name>A0ACB9IFA2_9ASTR</name>
<comment type="caution">
    <text evidence="1">The sequence shown here is derived from an EMBL/GenBank/DDBJ whole genome shotgun (WGS) entry which is preliminary data.</text>
</comment>
<dbReference type="EMBL" id="CM042025">
    <property type="protein sequence ID" value="KAI3806208.1"/>
    <property type="molecule type" value="Genomic_DNA"/>
</dbReference>
<keyword evidence="2" id="KW-1185">Reference proteome</keyword>
<dbReference type="Proteomes" id="UP001056120">
    <property type="component" value="Linkage Group LG08"/>
</dbReference>